<gene>
    <name evidence="1" type="ORF">ANSO36C_27990</name>
</gene>
<reference evidence="1" key="1">
    <citation type="submission" date="2022-04" db="EMBL/GenBank/DDBJ databases">
        <title>Complete genome sequence of a cyanobacterium, Nostoc sp. SO-36, isolated in Antarctica.</title>
        <authorList>
            <person name="Kanesaki Y."/>
            <person name="Effendi D."/>
            <person name="Sakamoto T."/>
            <person name="Ohtani S."/>
            <person name="Awai K."/>
        </authorList>
    </citation>
    <scope>NUCLEOTIDE SEQUENCE</scope>
    <source>
        <strain evidence="1">SO-36</strain>
    </source>
</reference>
<dbReference type="EMBL" id="AP025732">
    <property type="protein sequence ID" value="BDI16997.1"/>
    <property type="molecule type" value="Genomic_DNA"/>
</dbReference>
<protein>
    <submittedName>
        <fullName evidence="1">Uncharacterized protein</fullName>
    </submittedName>
</protein>
<dbReference type="Proteomes" id="UP001055453">
    <property type="component" value="Chromosome"/>
</dbReference>
<organism evidence="1 2">
    <name type="scientific">Nostoc cf. commune SO-36</name>
    <dbReference type="NCBI Taxonomy" id="449208"/>
    <lineage>
        <taxon>Bacteria</taxon>
        <taxon>Bacillati</taxon>
        <taxon>Cyanobacteriota</taxon>
        <taxon>Cyanophyceae</taxon>
        <taxon>Nostocales</taxon>
        <taxon>Nostocaceae</taxon>
        <taxon>Nostoc</taxon>
    </lineage>
</organism>
<proteinExistence type="predicted"/>
<evidence type="ECO:0000313" key="1">
    <source>
        <dbReference type="EMBL" id="BDI16997.1"/>
    </source>
</evidence>
<keyword evidence="2" id="KW-1185">Reference proteome</keyword>
<name>A0ABN6Q4T5_NOSCO</name>
<dbReference type="SUPFAM" id="SSF75620">
    <property type="entry name" value="Release factor"/>
    <property type="match status" value="1"/>
</dbReference>
<accession>A0ABN6Q4T5</accession>
<dbReference type="InterPro" id="IPR045853">
    <property type="entry name" value="Pep_chain_release_fac_I_sf"/>
</dbReference>
<evidence type="ECO:0000313" key="2">
    <source>
        <dbReference type="Proteomes" id="UP001055453"/>
    </source>
</evidence>
<sequence length="61" mass="6962">MPTVGYAYALAQGVQIDKIQPGQIKSLSNKLIREYILYPYTQVKDLRTNLETSAATEVFRR</sequence>